<organism evidence="1 2">
    <name type="scientific">Neurospora intermedia</name>
    <dbReference type="NCBI Taxonomy" id="5142"/>
    <lineage>
        <taxon>Eukaryota</taxon>
        <taxon>Fungi</taxon>
        <taxon>Dikarya</taxon>
        <taxon>Ascomycota</taxon>
        <taxon>Pezizomycotina</taxon>
        <taxon>Sordariomycetes</taxon>
        <taxon>Sordariomycetidae</taxon>
        <taxon>Sordariales</taxon>
        <taxon>Sordariaceae</taxon>
        <taxon>Neurospora</taxon>
    </lineage>
</organism>
<comment type="caution">
    <text evidence="1">The sequence shown here is derived from an EMBL/GenBank/DDBJ whole genome shotgun (WGS) entry which is preliminary data.</text>
</comment>
<protein>
    <submittedName>
        <fullName evidence="1">Uncharacterized protein</fullName>
    </submittedName>
</protein>
<sequence>MGLNPAKVWNIRPPRLQRAFDQQKAPRILPGPDEPPAVHLTGRERSCRNALDKFLYMPRCFADVTDGRLKYANLQHHGHNIANDLQLL</sequence>
<keyword evidence="2" id="KW-1185">Reference proteome</keyword>
<reference evidence="1 2" key="1">
    <citation type="submission" date="2023-09" db="EMBL/GenBank/DDBJ databases">
        <title>Multi-omics analysis of a traditional fermented food reveals byproduct-associated fungal strains for waste-to-food upcycling.</title>
        <authorList>
            <consortium name="Lawrence Berkeley National Laboratory"/>
            <person name="Rekdal V.M."/>
            <person name="Villalobos-Escobedo J.M."/>
            <person name="Rodriguez-Valeron N."/>
            <person name="Garcia M.O."/>
            <person name="Vasquez D.P."/>
            <person name="Damayanti I."/>
            <person name="Sorensen P.M."/>
            <person name="Baidoo E.E."/>
            <person name="De Carvalho A.C."/>
            <person name="Riley R."/>
            <person name="Lipzen A."/>
            <person name="He G."/>
            <person name="Yan M."/>
            <person name="Haridas S."/>
            <person name="Daum C."/>
            <person name="Yoshinaga Y."/>
            <person name="Ng V."/>
            <person name="Grigoriev I.V."/>
            <person name="Munk R."/>
            <person name="Nuraida L."/>
            <person name="Wijaya C.H."/>
            <person name="Morales P.-C."/>
            <person name="Keasling J.D."/>
        </authorList>
    </citation>
    <scope>NUCLEOTIDE SEQUENCE [LARGE SCALE GENOMIC DNA]</scope>
    <source>
        <strain evidence="1 2">FGSC 2613</strain>
    </source>
</reference>
<evidence type="ECO:0000313" key="2">
    <source>
        <dbReference type="Proteomes" id="UP001451303"/>
    </source>
</evidence>
<gene>
    <name evidence="1" type="ORF">QR685DRAFT_572452</name>
</gene>
<dbReference type="EMBL" id="JAVLET010000005">
    <property type="protein sequence ID" value="KAL0469461.1"/>
    <property type="molecule type" value="Genomic_DNA"/>
</dbReference>
<name>A0ABR3DCG7_NEUIN</name>
<proteinExistence type="predicted"/>
<accession>A0ABR3DCG7</accession>
<evidence type="ECO:0000313" key="1">
    <source>
        <dbReference type="EMBL" id="KAL0469461.1"/>
    </source>
</evidence>
<dbReference type="Proteomes" id="UP001451303">
    <property type="component" value="Unassembled WGS sequence"/>
</dbReference>